<dbReference type="RefSeq" id="WP_353303940.1">
    <property type="nucleotide sequence ID" value="NZ_BAABWN010000012.1"/>
</dbReference>
<dbReference type="InterPro" id="IPR049503">
    <property type="entry name" value="AbiJ_NTD4"/>
</dbReference>
<dbReference type="Pfam" id="PF22809">
    <property type="entry name" value="DUF7014"/>
    <property type="match status" value="1"/>
</dbReference>
<dbReference type="Pfam" id="PF18863">
    <property type="entry name" value="AbiJ_NTD4"/>
    <property type="match status" value="1"/>
</dbReference>
<dbReference type="Proteomes" id="UP001465153">
    <property type="component" value="Unassembled WGS sequence"/>
</dbReference>
<feature type="domain" description="DUF7014" evidence="2">
    <location>
        <begin position="170"/>
        <end position="300"/>
    </location>
</feature>
<evidence type="ECO:0008006" key="5">
    <source>
        <dbReference type="Google" id="ProtNLM"/>
    </source>
</evidence>
<feature type="domain" description="HEPN AbiJ-N-terminal" evidence="1">
    <location>
        <begin position="4"/>
        <end position="166"/>
    </location>
</feature>
<evidence type="ECO:0000259" key="1">
    <source>
        <dbReference type="Pfam" id="PF18863"/>
    </source>
</evidence>
<dbReference type="InterPro" id="IPR054280">
    <property type="entry name" value="DUF7014"/>
</dbReference>
<proteinExistence type="predicted"/>
<dbReference type="EMBL" id="BAABWN010000012">
    <property type="protein sequence ID" value="GAA6169409.1"/>
    <property type="molecule type" value="Genomic_DNA"/>
</dbReference>
<keyword evidence="4" id="KW-1185">Reference proteome</keyword>
<evidence type="ECO:0000259" key="2">
    <source>
        <dbReference type="Pfam" id="PF22809"/>
    </source>
</evidence>
<sequence>MLFDLFSKRRKRERGDFPDVYQYEDIPNPLRVQVVHMLQEAFAREGKWFSHEATNTIEEINKALCREYGIFKLAGKYDEGFEELANFILHCEDYERVLDAIEVSFRFIDRSIRKNPYYYNREMKVESLISELNQRCKEAGIGYQYESGELIRVDSQYLHSEAVKPVLSLLKAKAYHAVNEEFLSAHEHYRHGKYEESTIDCLKALESLLKIICTNRGWAYDTKDTAKKLIGIVLSNGLIPSFMQNQLNVMQTLLESGVPTVRNKLAGHGQGPTSRTMPDYVASYTLHLTASTLLLLANADVSSP</sequence>
<evidence type="ECO:0000313" key="3">
    <source>
        <dbReference type="EMBL" id="GAA6169409.1"/>
    </source>
</evidence>
<accession>A0ABQ0ACM8</accession>
<protein>
    <recommendedName>
        <fullName evidence="5">Abortive infection protein-like C-terminal domain-containing protein</fullName>
    </recommendedName>
</protein>
<reference evidence="3 4" key="1">
    <citation type="submission" date="2024-04" db="EMBL/GenBank/DDBJ databases">
        <title>Draft genome sequence of Sessilibacter corallicola NBRC 116591.</title>
        <authorList>
            <person name="Miyakawa T."/>
            <person name="Kusuya Y."/>
            <person name="Miura T."/>
        </authorList>
    </citation>
    <scope>NUCLEOTIDE SEQUENCE [LARGE SCALE GENOMIC DNA]</scope>
    <source>
        <strain evidence="3 4">KU-00831-HH</strain>
    </source>
</reference>
<comment type="caution">
    <text evidence="3">The sequence shown here is derived from an EMBL/GenBank/DDBJ whole genome shotgun (WGS) entry which is preliminary data.</text>
</comment>
<organism evidence="3 4">
    <name type="scientific">Sessilibacter corallicola</name>
    <dbReference type="NCBI Taxonomy" id="2904075"/>
    <lineage>
        <taxon>Bacteria</taxon>
        <taxon>Pseudomonadati</taxon>
        <taxon>Pseudomonadota</taxon>
        <taxon>Gammaproteobacteria</taxon>
        <taxon>Cellvibrionales</taxon>
        <taxon>Cellvibrionaceae</taxon>
        <taxon>Sessilibacter</taxon>
    </lineage>
</organism>
<gene>
    <name evidence="3" type="ORF">NBRC116591_32200</name>
</gene>
<dbReference type="NCBIfam" id="NF046078">
    <property type="entry name" value="STM4504_CBY0614"/>
    <property type="match status" value="1"/>
</dbReference>
<evidence type="ECO:0000313" key="4">
    <source>
        <dbReference type="Proteomes" id="UP001465153"/>
    </source>
</evidence>
<name>A0ABQ0ACM8_9GAMM</name>